<dbReference type="InterPro" id="IPR039975">
    <property type="entry name" value="IFT52"/>
</dbReference>
<keyword evidence="4" id="KW-0282">Flagellum</keyword>
<dbReference type="InterPro" id="IPR048643">
    <property type="entry name" value="Itf52_C"/>
</dbReference>
<keyword evidence="4" id="KW-0969">Cilium</keyword>
<dbReference type="InterPro" id="IPR029062">
    <property type="entry name" value="Class_I_gatase-like"/>
</dbReference>
<dbReference type="GO" id="GO:0030992">
    <property type="term" value="C:intraciliary transport particle B"/>
    <property type="evidence" value="ECO:0000318"/>
    <property type="project" value="GO_Central"/>
</dbReference>
<protein>
    <submittedName>
        <fullName evidence="4">Intraflagellar transport protein 52</fullName>
    </submittedName>
</protein>
<evidence type="ECO:0000259" key="1">
    <source>
        <dbReference type="Pfam" id="PF21178"/>
    </source>
</evidence>
<reference evidence="4 5" key="1">
    <citation type="journal article" date="2011" name="Science">
        <title>The Selaginella genome identifies genetic changes associated with the evolution of vascular plants.</title>
        <authorList>
            <person name="Banks J.A."/>
            <person name="Nishiyama T."/>
            <person name="Hasebe M."/>
            <person name="Bowman J.L."/>
            <person name="Gribskov M."/>
            <person name="dePamphilis C."/>
            <person name="Albert V.A."/>
            <person name="Aono N."/>
            <person name="Aoyama T."/>
            <person name="Ambrose B.A."/>
            <person name="Ashton N.W."/>
            <person name="Axtell M.J."/>
            <person name="Barker E."/>
            <person name="Barker M.S."/>
            <person name="Bennetzen J.L."/>
            <person name="Bonawitz N.D."/>
            <person name="Chapple C."/>
            <person name="Cheng C."/>
            <person name="Correa L.G."/>
            <person name="Dacre M."/>
            <person name="DeBarry J."/>
            <person name="Dreyer I."/>
            <person name="Elias M."/>
            <person name="Engstrom E.M."/>
            <person name="Estelle M."/>
            <person name="Feng L."/>
            <person name="Finet C."/>
            <person name="Floyd S.K."/>
            <person name="Frommer W.B."/>
            <person name="Fujita T."/>
            <person name="Gramzow L."/>
            <person name="Gutensohn M."/>
            <person name="Harholt J."/>
            <person name="Hattori M."/>
            <person name="Heyl A."/>
            <person name="Hirai T."/>
            <person name="Hiwatashi Y."/>
            <person name="Ishikawa M."/>
            <person name="Iwata M."/>
            <person name="Karol K.G."/>
            <person name="Koehler B."/>
            <person name="Kolukisaoglu U."/>
            <person name="Kubo M."/>
            <person name="Kurata T."/>
            <person name="Lalonde S."/>
            <person name="Li K."/>
            <person name="Li Y."/>
            <person name="Litt A."/>
            <person name="Lyons E."/>
            <person name="Manning G."/>
            <person name="Maruyama T."/>
            <person name="Michael T.P."/>
            <person name="Mikami K."/>
            <person name="Miyazaki S."/>
            <person name="Morinaga S."/>
            <person name="Murata T."/>
            <person name="Mueller-Roeber B."/>
            <person name="Nelson D.R."/>
            <person name="Obara M."/>
            <person name="Oguri Y."/>
            <person name="Olmstead R.G."/>
            <person name="Onodera N."/>
            <person name="Petersen B.L."/>
            <person name="Pils B."/>
            <person name="Prigge M."/>
            <person name="Rensing S.A."/>
            <person name="Riano-Pachon D.M."/>
            <person name="Roberts A.W."/>
            <person name="Sato Y."/>
            <person name="Scheller H.V."/>
            <person name="Schulz B."/>
            <person name="Schulz C."/>
            <person name="Shakirov E.V."/>
            <person name="Shibagaki N."/>
            <person name="Shinohara N."/>
            <person name="Shippen D.E."/>
            <person name="Soerensen I."/>
            <person name="Sotooka R."/>
            <person name="Sugimoto N."/>
            <person name="Sugita M."/>
            <person name="Sumikawa N."/>
            <person name="Tanurdzic M."/>
            <person name="Theissen G."/>
            <person name="Ulvskov P."/>
            <person name="Wakazuki S."/>
            <person name="Weng J.K."/>
            <person name="Willats W.W."/>
            <person name="Wipf D."/>
            <person name="Wolf P.G."/>
            <person name="Yang L."/>
            <person name="Zimmer A.D."/>
            <person name="Zhu Q."/>
            <person name="Mitros T."/>
            <person name="Hellsten U."/>
            <person name="Loque D."/>
            <person name="Otillar R."/>
            <person name="Salamov A."/>
            <person name="Schmutz J."/>
            <person name="Shapiro H."/>
            <person name="Lindquist E."/>
            <person name="Lucas S."/>
            <person name="Rokhsar D."/>
            <person name="Grigoriev I.V."/>
        </authorList>
    </citation>
    <scope>NUCLEOTIDE SEQUENCE [LARGE SCALE GENOMIC DNA]</scope>
</reference>
<feature type="domain" description="IFT52 GIFT" evidence="3">
    <location>
        <begin position="1"/>
        <end position="227"/>
    </location>
</feature>
<dbReference type="Proteomes" id="UP000001514">
    <property type="component" value="Unassembled WGS sequence"/>
</dbReference>
<dbReference type="Pfam" id="PF23352">
    <property type="entry name" value="IFT52_central"/>
    <property type="match status" value="1"/>
</dbReference>
<proteinExistence type="predicted"/>
<evidence type="ECO:0000313" key="5">
    <source>
        <dbReference type="Proteomes" id="UP000001514"/>
    </source>
</evidence>
<dbReference type="HOGENOM" id="CLU_027692_0_0_1"/>
<sequence length="375" mass="41944">ESHTPSQGFKQLARRLRSKFKVSIYKNLLSLENLQEASIIIFGCPREKFSTAEIDNLRSYVSSGGSVIFLSKEGGDIAQNTNLNDLTQEYGITINSDGVVQTIQDKYFHPKEVIVTDGIICEELNEPDDIEYDNSRNELRFLYPYGTTLSVQKPATTILSSGFMSQPVQCSIGALWQGTKGKGRVAVTGSVAMFEDVWLDKEDNATLSDFVFLWLYKEKSLELEKVNIEEPDARELEQIPNTEALANRLRCCLQEADDIPKDFTQLLDNSLFKYHTDLIPETGNLYRSLGVKHAPLTLIAPQFETPLPPLQPAVFSPVLKEPKLPEIDLFDLDDCFASPCARLAQLTNKCKGVEPEDLVLYILEAAAIIGIMPKV</sequence>
<dbReference type="GO" id="GO:0005814">
    <property type="term" value="C:centriole"/>
    <property type="evidence" value="ECO:0000318"/>
    <property type="project" value="GO_Central"/>
</dbReference>
<organism evidence="5">
    <name type="scientific">Selaginella moellendorffii</name>
    <name type="common">Spikemoss</name>
    <dbReference type="NCBI Taxonomy" id="88036"/>
    <lineage>
        <taxon>Eukaryota</taxon>
        <taxon>Viridiplantae</taxon>
        <taxon>Streptophyta</taxon>
        <taxon>Embryophyta</taxon>
        <taxon>Tracheophyta</taxon>
        <taxon>Lycopodiopsida</taxon>
        <taxon>Selaginellales</taxon>
        <taxon>Selaginellaceae</taxon>
        <taxon>Selaginella</taxon>
    </lineage>
</organism>
<dbReference type="Gramene" id="EFJ27437">
    <property type="protein sequence ID" value="EFJ27437"/>
    <property type="gene ID" value="SELMODRAFT_450463"/>
</dbReference>
<dbReference type="SUPFAM" id="SSF52317">
    <property type="entry name" value="Class I glutamine amidotransferase-like"/>
    <property type="match status" value="1"/>
</dbReference>
<accession>D8RKG2</accession>
<dbReference type="InterPro" id="IPR055460">
    <property type="entry name" value="IFT52_central"/>
</dbReference>
<evidence type="ECO:0000259" key="2">
    <source>
        <dbReference type="Pfam" id="PF23352"/>
    </source>
</evidence>
<dbReference type="Pfam" id="PF23355">
    <property type="entry name" value="IFT52_GIFT"/>
    <property type="match status" value="1"/>
</dbReference>
<evidence type="ECO:0000313" key="4">
    <source>
        <dbReference type="EMBL" id="EFJ27437.1"/>
    </source>
</evidence>
<dbReference type="EMBL" id="GL377582">
    <property type="protein sequence ID" value="EFJ27437.1"/>
    <property type="molecule type" value="Genomic_DNA"/>
</dbReference>
<dbReference type="OMA" id="NWNVEQN"/>
<dbReference type="GO" id="GO:0042073">
    <property type="term" value="P:intraciliary transport"/>
    <property type="evidence" value="ECO:0000318"/>
    <property type="project" value="GO_Central"/>
</dbReference>
<keyword evidence="4" id="KW-0966">Cell projection</keyword>
<feature type="domain" description="Intraflagellar transport protein 52 C-terminal" evidence="1">
    <location>
        <begin position="336"/>
        <end position="374"/>
    </location>
</feature>
<name>D8RKG2_SELML</name>
<dbReference type="InterPro" id="IPR055458">
    <property type="entry name" value="IFT52_GIFT"/>
</dbReference>
<dbReference type="InParanoid" id="D8RKG2"/>
<dbReference type="Pfam" id="PF21178">
    <property type="entry name" value="Itf52_C"/>
    <property type="match status" value="1"/>
</dbReference>
<dbReference type="CDD" id="cd23683">
    <property type="entry name" value="IFT52_CTD"/>
    <property type="match status" value="1"/>
</dbReference>
<dbReference type="KEGG" id="smo:SELMODRAFT_450463"/>
<feature type="non-terminal residue" evidence="4">
    <location>
        <position position="1"/>
    </location>
</feature>
<feature type="domain" description="IFT52 central" evidence="2">
    <location>
        <begin position="245"/>
        <end position="325"/>
    </location>
</feature>
<dbReference type="eggNOG" id="KOG3861">
    <property type="taxonomic scope" value="Eukaryota"/>
</dbReference>
<dbReference type="PANTHER" id="PTHR12969:SF7">
    <property type="entry name" value="INTRAFLAGELLAR TRANSPORT PROTEIN 52 HOMOLOG"/>
    <property type="match status" value="1"/>
</dbReference>
<dbReference type="GO" id="GO:0005929">
    <property type="term" value="C:cilium"/>
    <property type="evidence" value="ECO:0000318"/>
    <property type="project" value="GO_Central"/>
</dbReference>
<dbReference type="Gene3D" id="6.10.250.2800">
    <property type="match status" value="1"/>
</dbReference>
<dbReference type="GO" id="GO:0060271">
    <property type="term" value="P:cilium assembly"/>
    <property type="evidence" value="ECO:0000318"/>
    <property type="project" value="GO_Central"/>
</dbReference>
<gene>
    <name evidence="4" type="primary">IFT52</name>
    <name evidence="4" type="ORF">SELMODRAFT_450463</name>
</gene>
<dbReference type="STRING" id="88036.D8RKG2"/>
<dbReference type="AlphaFoldDB" id="D8RKG2"/>
<evidence type="ECO:0000259" key="3">
    <source>
        <dbReference type="Pfam" id="PF23355"/>
    </source>
</evidence>
<keyword evidence="5" id="KW-1185">Reference proteome</keyword>
<dbReference type="PANTHER" id="PTHR12969">
    <property type="entry name" value="NGD5/OSM-6/IFT52"/>
    <property type="match status" value="1"/>
</dbReference>